<evidence type="ECO:0000256" key="2">
    <source>
        <dbReference type="SAM" id="MobiDB-lite"/>
    </source>
</evidence>
<organism evidence="3 4">
    <name type="scientific">Metabacillus idriensis</name>
    <dbReference type="NCBI Taxonomy" id="324768"/>
    <lineage>
        <taxon>Bacteria</taxon>
        <taxon>Bacillati</taxon>
        <taxon>Bacillota</taxon>
        <taxon>Bacilli</taxon>
        <taxon>Bacillales</taxon>
        <taxon>Bacillaceae</taxon>
        <taxon>Metabacillus</taxon>
    </lineage>
</organism>
<accession>A0A6I2MBS7</accession>
<protein>
    <recommendedName>
        <fullName evidence="1">Small, acid-soluble spore protein L</fullName>
    </recommendedName>
</protein>
<gene>
    <name evidence="3" type="primary">sspL</name>
    <name evidence="3" type="ORF">GJU41_07735</name>
</gene>
<evidence type="ECO:0000313" key="3">
    <source>
        <dbReference type="EMBL" id="MRX53861.1"/>
    </source>
</evidence>
<dbReference type="NCBIfam" id="TIGR03093">
    <property type="entry name" value="SASP_sspL"/>
    <property type="match status" value="1"/>
</dbReference>
<dbReference type="InterPro" id="IPR017526">
    <property type="entry name" value="SASP_SspL"/>
</dbReference>
<proteinExistence type="predicted"/>
<reference evidence="3 4" key="1">
    <citation type="submission" date="2019-11" db="EMBL/GenBank/DDBJ databases">
        <title>Bacillus idriensis genome.</title>
        <authorList>
            <person name="Konopka E.N."/>
            <person name="Newman J.D."/>
        </authorList>
    </citation>
    <scope>NUCLEOTIDE SEQUENCE [LARGE SCALE GENOMIC DNA]</scope>
    <source>
        <strain evidence="3 4">DSM 19097</strain>
    </source>
</reference>
<evidence type="ECO:0000313" key="4">
    <source>
        <dbReference type="Proteomes" id="UP000441585"/>
    </source>
</evidence>
<dbReference type="Proteomes" id="UP000441585">
    <property type="component" value="Unassembled WGS sequence"/>
</dbReference>
<name>A0A6I2MBS7_9BACI</name>
<dbReference type="AlphaFoldDB" id="A0A6I2MBS7"/>
<dbReference type="EMBL" id="WKKF01000001">
    <property type="protein sequence ID" value="MRX53861.1"/>
    <property type="molecule type" value="Genomic_DNA"/>
</dbReference>
<keyword evidence="4" id="KW-1185">Reference proteome</keyword>
<sequence length="47" mass="5065">MSSKFTGSNRGKAAPSVNPQGHGKDTEFSSEPKSELENRAKKSNTKI</sequence>
<comment type="caution">
    <text evidence="3">The sequence shown here is derived from an EMBL/GenBank/DDBJ whole genome shotgun (WGS) entry which is preliminary data.</text>
</comment>
<evidence type="ECO:0000256" key="1">
    <source>
        <dbReference type="NCBIfam" id="TIGR03093"/>
    </source>
</evidence>
<dbReference type="RefSeq" id="WP_070877423.1">
    <property type="nucleotide sequence ID" value="NZ_CAJFZX010000006.1"/>
</dbReference>
<feature type="region of interest" description="Disordered" evidence="2">
    <location>
        <begin position="1"/>
        <end position="47"/>
    </location>
</feature>
<feature type="compositionally biased region" description="Basic and acidic residues" evidence="2">
    <location>
        <begin position="22"/>
        <end position="40"/>
    </location>
</feature>